<organism evidence="2 3">
    <name type="scientific">Mycolicibacter heraklionensis</name>
    <dbReference type="NCBI Taxonomy" id="512402"/>
    <lineage>
        <taxon>Bacteria</taxon>
        <taxon>Bacillati</taxon>
        <taxon>Actinomycetota</taxon>
        <taxon>Actinomycetes</taxon>
        <taxon>Mycobacteriales</taxon>
        <taxon>Mycobacteriaceae</taxon>
        <taxon>Mycolicibacter</taxon>
    </lineage>
</organism>
<keyword evidence="3" id="KW-1185">Reference proteome</keyword>
<evidence type="ECO:0000313" key="2">
    <source>
        <dbReference type="EMBL" id="KLO31595.1"/>
    </source>
</evidence>
<accession>A0ABR5FKN9</accession>
<evidence type="ECO:0000256" key="1">
    <source>
        <dbReference type="SAM" id="MobiDB-lite"/>
    </source>
</evidence>
<evidence type="ECO:0000313" key="3">
    <source>
        <dbReference type="Proteomes" id="UP000036464"/>
    </source>
</evidence>
<gene>
    <name evidence="2" type="ORF">ABW16_01820</name>
</gene>
<dbReference type="RefSeq" id="WP_047317381.1">
    <property type="nucleotide sequence ID" value="NZ_LDPO01000001.1"/>
</dbReference>
<sequence length="86" mass="9372">MDQPAATVAPRDASGTTMSEDERSAAVLIENNLGKLPGRDGNVIRLMQFSTFGRSDIAAGRINEARRDTAEAIVRLLTEHGYRVSR</sequence>
<dbReference type="Proteomes" id="UP000036464">
    <property type="component" value="Unassembled WGS sequence"/>
</dbReference>
<dbReference type="EMBL" id="LDPO01000001">
    <property type="protein sequence ID" value="KLO31595.1"/>
    <property type="molecule type" value="Genomic_DNA"/>
</dbReference>
<protein>
    <submittedName>
        <fullName evidence="2">Uncharacterized protein</fullName>
    </submittedName>
</protein>
<comment type="caution">
    <text evidence="2">The sequence shown here is derived from an EMBL/GenBank/DDBJ whole genome shotgun (WGS) entry which is preliminary data.</text>
</comment>
<reference evidence="2 3" key="1">
    <citation type="submission" date="2015-05" db="EMBL/GenBank/DDBJ databases">
        <title>Genome sequence of Mycobacterium heraklionense Davo strain.</title>
        <authorList>
            <person name="Greninger A.L."/>
            <person name="Cunningham G."/>
            <person name="Miller S."/>
        </authorList>
    </citation>
    <scope>NUCLEOTIDE SEQUENCE [LARGE SCALE GENOMIC DNA]</scope>
    <source>
        <strain evidence="2 3">Davo</strain>
    </source>
</reference>
<name>A0ABR5FKN9_9MYCO</name>
<feature type="region of interest" description="Disordered" evidence="1">
    <location>
        <begin position="1"/>
        <end position="22"/>
    </location>
</feature>
<proteinExistence type="predicted"/>